<evidence type="ECO:0000256" key="1">
    <source>
        <dbReference type="ARBA" id="ARBA00022729"/>
    </source>
</evidence>
<feature type="domain" description="Solute-binding protein family 3/N-terminal" evidence="2">
    <location>
        <begin position="48"/>
        <end position="268"/>
    </location>
</feature>
<dbReference type="Gene3D" id="3.40.190.10">
    <property type="entry name" value="Periplasmic binding protein-like II"/>
    <property type="match status" value="2"/>
</dbReference>
<dbReference type="SUPFAM" id="SSF53850">
    <property type="entry name" value="Periplasmic binding protein-like II"/>
    <property type="match status" value="1"/>
</dbReference>
<dbReference type="eggNOG" id="COG0834">
    <property type="taxonomic scope" value="Bacteria"/>
</dbReference>
<evidence type="ECO:0000313" key="3">
    <source>
        <dbReference type="EMBL" id="AIG80923.1"/>
    </source>
</evidence>
<dbReference type="AlphaFoldDB" id="A0A075V6C0"/>
<dbReference type="CDD" id="cd13530">
    <property type="entry name" value="PBP2_peptides_like"/>
    <property type="match status" value="1"/>
</dbReference>
<keyword evidence="4" id="KW-1185">Reference proteome</keyword>
<dbReference type="EMBL" id="CP008953">
    <property type="protein sequence ID" value="AIG80923.1"/>
    <property type="molecule type" value="Genomic_DNA"/>
</dbReference>
<evidence type="ECO:0000259" key="2">
    <source>
        <dbReference type="SMART" id="SM00062"/>
    </source>
</evidence>
<dbReference type="KEGG" id="aja:AJAP_40735"/>
<dbReference type="STRING" id="208439.AJAP_40735"/>
<dbReference type="Pfam" id="PF00497">
    <property type="entry name" value="SBP_bac_3"/>
    <property type="match status" value="1"/>
</dbReference>
<sequence length="288" mass="30401">MYRALRAEPTEEAMRSTLSKIVAVVTAGAATLALAACGSGDAGASAQKLRVGTLTDAPPSIYLENGTFTGYDNELLRDIGKREGFEVEFVGTEFAGLLAAVATNKFDIGSSTISTTEARKKTVAFSNGYSTGFTSIITKKGAGLKDVGAFNGKRLGVVQASVQDDFASGKVPGANVVRFPDYNAGFAQLKGGSLDGWVVPKDIGQKYIDQNPDLQLEFGYTVETKDTPSAFAVRKDNKELLKKINDGLAKAVADGTVARLHARFFKTEPLPKELEQGGPGLPVQNPGV</sequence>
<dbReference type="InterPro" id="IPR001638">
    <property type="entry name" value="Solute-binding_3/MltF_N"/>
</dbReference>
<gene>
    <name evidence="3" type="ORF">AJAP_40735</name>
</gene>
<evidence type="ECO:0000313" key="4">
    <source>
        <dbReference type="Proteomes" id="UP000028492"/>
    </source>
</evidence>
<organism evidence="3 4">
    <name type="scientific">Amycolatopsis japonica</name>
    <dbReference type="NCBI Taxonomy" id="208439"/>
    <lineage>
        <taxon>Bacteria</taxon>
        <taxon>Bacillati</taxon>
        <taxon>Actinomycetota</taxon>
        <taxon>Actinomycetes</taxon>
        <taxon>Pseudonocardiales</taxon>
        <taxon>Pseudonocardiaceae</taxon>
        <taxon>Amycolatopsis</taxon>
        <taxon>Amycolatopsis japonica group</taxon>
    </lineage>
</organism>
<dbReference type="HOGENOM" id="CLU_019602_18_2_11"/>
<reference evidence="3 4" key="1">
    <citation type="journal article" date="2014" name="J. Biotechnol.">
        <title>Complete genome sequence of the actinobacterium Amycolatopsis japonica MG417-CF17(T) (=DSM 44213T) producing (S,S)-N,N'-ethylenediaminedisuccinic acid.</title>
        <authorList>
            <person name="Stegmann E."/>
            <person name="Albersmeier A."/>
            <person name="Spohn M."/>
            <person name="Gert H."/>
            <person name="Weber T."/>
            <person name="Wohlleben W."/>
            <person name="Kalinowski J."/>
            <person name="Ruckert C."/>
        </authorList>
    </citation>
    <scope>NUCLEOTIDE SEQUENCE [LARGE SCALE GENOMIC DNA]</scope>
    <source>
        <strain evidence="4">MG417-CF17 (DSM 44213)</strain>
    </source>
</reference>
<dbReference type="Proteomes" id="UP000028492">
    <property type="component" value="Chromosome"/>
</dbReference>
<dbReference type="SMART" id="SM00062">
    <property type="entry name" value="PBPb"/>
    <property type="match status" value="1"/>
</dbReference>
<accession>A0A075V6C0</accession>
<dbReference type="PANTHER" id="PTHR35936">
    <property type="entry name" value="MEMBRANE-BOUND LYTIC MUREIN TRANSGLYCOSYLASE F"/>
    <property type="match status" value="1"/>
</dbReference>
<name>A0A075V6C0_9PSEU</name>
<dbReference type="PANTHER" id="PTHR35936:SF17">
    <property type="entry name" value="ARGININE-BINDING EXTRACELLULAR PROTEIN ARTP"/>
    <property type="match status" value="1"/>
</dbReference>
<proteinExistence type="predicted"/>
<keyword evidence="1" id="KW-0732">Signal</keyword>
<protein>
    <submittedName>
        <fullName evidence="3">ABC transporter substrate-binding protein</fullName>
    </submittedName>
</protein>